<keyword evidence="2 8" id="KW-0436">Ligase</keyword>
<comment type="function">
    <text evidence="8">Catalyzes the ATP-dependent amidation of deamido-NAD to form NAD. Uses ammonia as a nitrogen source.</text>
</comment>
<keyword evidence="5 8" id="KW-0067">ATP-binding</keyword>
<evidence type="ECO:0000259" key="11">
    <source>
        <dbReference type="Pfam" id="PF02540"/>
    </source>
</evidence>
<comment type="caution">
    <text evidence="12">The sequence shown here is derived from an EMBL/GenBank/DDBJ whole genome shotgun (WGS) entry which is preliminary data.</text>
</comment>
<evidence type="ECO:0000256" key="4">
    <source>
        <dbReference type="ARBA" id="ARBA00022741"/>
    </source>
</evidence>
<keyword evidence="13" id="KW-1185">Reference proteome</keyword>
<comment type="pathway">
    <text evidence="8">Cofactor biosynthesis; NAD(+) biosynthesis; NAD(+) from deamido-NAD(+) (ammonia route): step 1/1.</text>
</comment>
<feature type="binding site" evidence="8">
    <location>
        <position position="159"/>
    </location>
    <ligand>
        <name>ATP</name>
        <dbReference type="ChEBI" id="CHEBI:30616"/>
    </ligand>
</feature>
<dbReference type="GO" id="GO:0008795">
    <property type="term" value="F:NAD+ synthase activity"/>
    <property type="evidence" value="ECO:0007669"/>
    <property type="project" value="UniProtKB-EC"/>
</dbReference>
<dbReference type="InterPro" id="IPR022310">
    <property type="entry name" value="NAD/GMP_synthase"/>
</dbReference>
<reference evidence="12 13" key="1">
    <citation type="submission" date="2024-03" db="EMBL/GenBank/DDBJ databases">
        <title>YIM 134122 draft genome.</title>
        <authorList>
            <person name="Zuo S."/>
            <person name="Xiong L."/>
        </authorList>
    </citation>
    <scope>NUCLEOTIDE SEQUENCE [LARGE SCALE GENOMIC DNA]</scope>
    <source>
        <strain evidence="12 13">YIM 134122</strain>
    </source>
</reference>
<comment type="similarity">
    <text evidence="1 8 9">Belongs to the NAD synthetase family.</text>
</comment>
<feature type="domain" description="NAD/GMP synthase" evidence="11">
    <location>
        <begin position="24"/>
        <end position="264"/>
    </location>
</feature>
<evidence type="ECO:0000256" key="3">
    <source>
        <dbReference type="ARBA" id="ARBA00022723"/>
    </source>
</evidence>
<gene>
    <name evidence="8 12" type="primary">nadE</name>
    <name evidence="12" type="ORF">WJX64_03830</name>
</gene>
<evidence type="ECO:0000256" key="1">
    <source>
        <dbReference type="ARBA" id="ARBA00005859"/>
    </source>
</evidence>
<keyword evidence="7 8" id="KW-0520">NAD</keyword>
<dbReference type="Proteomes" id="UP001425155">
    <property type="component" value="Unassembled WGS sequence"/>
</dbReference>
<dbReference type="EMBL" id="JBCLVG010000001">
    <property type="protein sequence ID" value="MEN1945666.1"/>
    <property type="molecule type" value="Genomic_DNA"/>
</dbReference>
<dbReference type="PANTHER" id="PTHR23090:SF7">
    <property type="entry name" value="NH(3)-DEPENDENT NAD(+) SYNTHETASE"/>
    <property type="match status" value="1"/>
</dbReference>
<dbReference type="NCBIfam" id="TIGR00552">
    <property type="entry name" value="nadE"/>
    <property type="match status" value="1"/>
</dbReference>
<name>A0ABU9W137_9MICO</name>
<evidence type="ECO:0000256" key="5">
    <source>
        <dbReference type="ARBA" id="ARBA00022840"/>
    </source>
</evidence>
<evidence type="ECO:0000256" key="2">
    <source>
        <dbReference type="ARBA" id="ARBA00022598"/>
    </source>
</evidence>
<feature type="binding site" description="in other chain" evidence="8">
    <location>
        <position position="172"/>
    </location>
    <ligand>
        <name>deamido-NAD(+)</name>
        <dbReference type="ChEBI" id="CHEBI:58437"/>
        <note>ligand shared between two neighboring subunits</note>
    </ligand>
</feature>
<evidence type="ECO:0000256" key="7">
    <source>
        <dbReference type="ARBA" id="ARBA00023027"/>
    </source>
</evidence>
<dbReference type="InterPro" id="IPR003694">
    <property type="entry name" value="NAD_synthase"/>
</dbReference>
<dbReference type="CDD" id="cd00553">
    <property type="entry name" value="NAD_synthase"/>
    <property type="match status" value="1"/>
</dbReference>
<feature type="binding site" evidence="8">
    <location>
        <position position="164"/>
    </location>
    <ligand>
        <name>Mg(2+)</name>
        <dbReference type="ChEBI" id="CHEBI:18420"/>
    </ligand>
</feature>
<feature type="binding site" evidence="8">
    <location>
        <position position="210"/>
    </location>
    <ligand>
        <name>ATP</name>
        <dbReference type="ChEBI" id="CHEBI:30616"/>
    </ligand>
</feature>
<feature type="binding site" evidence="8">
    <location>
        <position position="52"/>
    </location>
    <ligand>
        <name>Mg(2+)</name>
        <dbReference type="ChEBI" id="CHEBI:18420"/>
    </ligand>
</feature>
<dbReference type="InterPro" id="IPR014729">
    <property type="entry name" value="Rossmann-like_a/b/a_fold"/>
</dbReference>
<protein>
    <recommendedName>
        <fullName evidence="8 10">NH(3)-dependent NAD(+) synthetase</fullName>
        <ecNumber evidence="8 10">6.3.1.5</ecNumber>
    </recommendedName>
</protein>
<dbReference type="Pfam" id="PF02540">
    <property type="entry name" value="NAD_synthase"/>
    <property type="match status" value="1"/>
</dbReference>
<comment type="subunit">
    <text evidence="8">Homodimer.</text>
</comment>
<evidence type="ECO:0000256" key="6">
    <source>
        <dbReference type="ARBA" id="ARBA00022842"/>
    </source>
</evidence>
<evidence type="ECO:0000256" key="8">
    <source>
        <dbReference type="HAMAP-Rule" id="MF_00193"/>
    </source>
</evidence>
<keyword evidence="3 8" id="KW-0479">Metal-binding</keyword>
<dbReference type="SUPFAM" id="SSF52402">
    <property type="entry name" value="Adenine nucleotide alpha hydrolases-like"/>
    <property type="match status" value="1"/>
</dbReference>
<dbReference type="NCBIfam" id="NF001979">
    <property type="entry name" value="PRK00768.1"/>
    <property type="match status" value="1"/>
</dbReference>
<comment type="catalytic activity">
    <reaction evidence="8 10">
        <text>deamido-NAD(+) + NH4(+) + ATP = AMP + diphosphate + NAD(+) + H(+)</text>
        <dbReference type="Rhea" id="RHEA:21188"/>
        <dbReference type="ChEBI" id="CHEBI:15378"/>
        <dbReference type="ChEBI" id="CHEBI:28938"/>
        <dbReference type="ChEBI" id="CHEBI:30616"/>
        <dbReference type="ChEBI" id="CHEBI:33019"/>
        <dbReference type="ChEBI" id="CHEBI:57540"/>
        <dbReference type="ChEBI" id="CHEBI:58437"/>
        <dbReference type="ChEBI" id="CHEBI:456215"/>
        <dbReference type="EC" id="6.3.1.5"/>
    </reaction>
</comment>
<proteinExistence type="inferred from homology"/>
<dbReference type="EC" id="6.3.1.5" evidence="8 10"/>
<dbReference type="HAMAP" id="MF_00193">
    <property type="entry name" value="NadE_ammonia_dep"/>
    <property type="match status" value="1"/>
</dbReference>
<keyword evidence="6 8" id="KW-0460">Magnesium</keyword>
<feature type="binding site" evidence="8">
    <location>
        <position position="179"/>
    </location>
    <ligand>
        <name>deamido-NAD(+)</name>
        <dbReference type="ChEBI" id="CHEBI:58437"/>
        <note>ligand shared between two neighboring subunits</note>
    </ligand>
</feature>
<feature type="binding site" evidence="8">
    <location>
        <begin position="46"/>
        <end position="53"/>
    </location>
    <ligand>
        <name>ATP</name>
        <dbReference type="ChEBI" id="CHEBI:30616"/>
    </ligand>
</feature>
<accession>A0ABU9W137</accession>
<evidence type="ECO:0000256" key="9">
    <source>
        <dbReference type="RuleBase" id="RU003811"/>
    </source>
</evidence>
<keyword evidence="4 8" id="KW-0547">Nucleotide-binding</keyword>
<feature type="binding site" evidence="8">
    <location>
        <position position="188"/>
    </location>
    <ligand>
        <name>ATP</name>
        <dbReference type="ChEBI" id="CHEBI:30616"/>
    </ligand>
</feature>
<dbReference type="InterPro" id="IPR022926">
    <property type="entry name" value="NH(3)-dep_NAD(+)_synth"/>
</dbReference>
<dbReference type="PANTHER" id="PTHR23090">
    <property type="entry name" value="NH 3 /GLUTAMINE-DEPENDENT NAD + SYNTHETASE"/>
    <property type="match status" value="1"/>
</dbReference>
<feature type="binding site" description="in other chain" evidence="8">
    <location>
        <position position="139"/>
    </location>
    <ligand>
        <name>deamido-NAD(+)</name>
        <dbReference type="ChEBI" id="CHEBI:58437"/>
        <note>ligand shared between two neighboring subunits</note>
    </ligand>
</feature>
<evidence type="ECO:0000256" key="10">
    <source>
        <dbReference type="RuleBase" id="RU003812"/>
    </source>
</evidence>
<evidence type="ECO:0000313" key="12">
    <source>
        <dbReference type="EMBL" id="MEN1945666.1"/>
    </source>
</evidence>
<feature type="binding site" description="in other chain" evidence="8">
    <location>
        <begin position="259"/>
        <end position="260"/>
    </location>
    <ligand>
        <name>deamido-NAD(+)</name>
        <dbReference type="ChEBI" id="CHEBI:58437"/>
        <note>ligand shared between two neighboring subunits</note>
    </ligand>
</feature>
<dbReference type="RefSeq" id="WP_342111998.1">
    <property type="nucleotide sequence ID" value="NZ_JBCAUN010000001.1"/>
</dbReference>
<sequence>MRELQAQIIQELNVQATIDPAAEVERRVDFLVEYTRRAGTRGFVLGISGGQDSTLAGRLCQLAVEKLAAGGTDAAFIAVRLPYKVQADEADAQLALDFIRPQKRAEFNIQDSADAFAAEYADALDEPLSDFNKGNVKARARMIAQYAIAGQNGLLVVGTDHAAEAVTGFFTKFGDGGADILPLSGLSKRQGRALLQYLDAPEVLSSKAPTADLLDENPGQTDEANLGLSYTDIDDFLEGHDVADAVAEAIENRYLATQHKRRDPVSPFDTWWKPAS</sequence>
<evidence type="ECO:0000313" key="13">
    <source>
        <dbReference type="Proteomes" id="UP001425155"/>
    </source>
</evidence>
<dbReference type="Gene3D" id="3.40.50.620">
    <property type="entry name" value="HUPs"/>
    <property type="match status" value="1"/>
</dbReference>
<organism evidence="12 13">
    <name type="scientific">Leifsonia stereocauli</name>
    <dbReference type="NCBI Taxonomy" id="3134136"/>
    <lineage>
        <taxon>Bacteria</taxon>
        <taxon>Bacillati</taxon>
        <taxon>Actinomycetota</taxon>
        <taxon>Actinomycetes</taxon>
        <taxon>Micrococcales</taxon>
        <taxon>Microbacteriaceae</taxon>
        <taxon>Leifsonia</taxon>
    </lineage>
</organism>